<evidence type="ECO:0000256" key="5">
    <source>
        <dbReference type="SAM" id="SignalP"/>
    </source>
</evidence>
<dbReference type="InterPro" id="IPR000184">
    <property type="entry name" value="Bac_surfAg_D15"/>
</dbReference>
<reference evidence="8 9" key="1">
    <citation type="submission" date="2018-11" db="EMBL/GenBank/DDBJ databases">
        <authorList>
            <person name="Zhou Z."/>
            <person name="Wang G."/>
        </authorList>
    </citation>
    <scope>NUCLEOTIDE SEQUENCE [LARGE SCALE GENOMIC DNA]</scope>
    <source>
        <strain evidence="8 9">KCTC42998</strain>
    </source>
</reference>
<proteinExistence type="predicted"/>
<evidence type="ECO:0008006" key="10">
    <source>
        <dbReference type="Google" id="ProtNLM"/>
    </source>
</evidence>
<dbReference type="InterPro" id="IPR051558">
    <property type="entry name" value="Metallophosphoesterase_PAP"/>
</dbReference>
<evidence type="ECO:0000256" key="4">
    <source>
        <dbReference type="ARBA" id="ARBA00023136"/>
    </source>
</evidence>
<sequence length="1214" mass="137016">MKIRYTAFLCLILFSSHRVIAQSKPYTVFLLGDAGEPQPEGKDAVLKTVQKQLQNSGSNSSLIYLGDNIYPRGMPDSSHADRAEAERRMRDQLAILSGFKGRAFVIPGNHDWQQGKREGWQRIRNQADFVTAEVGRDDVFFPKDGCPGPVEVPLTDEITLVLIDTQWWLHPWDKPGEESDCEAKDLPSFLLLLDDVLARNQTKKVVLAGHHPMYSHGEHGGYFTLKDHLFPLTDLNPSLYIPLPVLGSIYPFYRSVIGNIQDIQHPKYKMMRNGLVSLLKKYRNVVYVNGHDHNEQLILRDSTYYVTSGSGSKSVSVKKGRNSLFASSAKGFARLDFEETGQTRVRFFSPDQGTETGRLLFETTFTLPVKPVQVDPKTASPTVLNIIPSGQYAASPFHRMLLGENYRQVWQSPVSVPVLDLRREAGGLKPLQRGGGMQTFSLRLAGNDGKEYVLRSVEKYAENAIPKTLRSGFVHDLVQDQISASHPFAALVVPPLADAAGVFHTNPKLVIVPDDSLLGPYRRTFAKSLALFEERVDGSYESSSQFGGTKKIVSTLKLLDKLAEDNDNQVDQQAVLKARIFDIWLGDWDRHDDQWRWASFKSHKGAVYKPIPRDRDQAFFVNMGLIPRIVSRKWAMPKFQGFNATIRDVPGLAFNARYFDRSFLTEPSLEDWLKTADSLKNQLTDAVIDDALKQLPEAAYQETAATLKARLQSRRADLTRYAAELYRFLARTVDVTGSDKKERFVVDRQPDGQMTVVVYKLKKEGESGEQLYRRVFSADETREVRLYGMGGDDEFILQGETNDGILVRIIGGKGRDQVVDRSSVSGPGRKTVVYDSKKTMVEPGSETRLRLSGKSAVNDYDRKSFKYDVLFPQVSVQYNPDDGLFLGGGFIYTKQGFRKVPFAQQHRFVVNHAFATQAYNFNYDGIFTDVIGGADLRIDADIQAPNYVSNFFGLGNNTVFDKNKGIRYYRTRFENISLSALIQHKVGSLNLYYGPAVESIEVEENTKRYINEFAKSLPDGQNLFTRRLYAGLKAGFLIDSRDSKILPTRGTYWRTELRLYNGITSYSKNLTRLQSDLAFYASLRLPTTLTIASRVGGGINFSDFEFFQANTLGGLSNLRGFRRTRFAGRSTLYNNTELRLKVATIRTYLFPAYVGLLGFNDVGRVWVKGENSNHWHHGYGGGVWLSPYKQAVISFLYAISEEERLPLLRVGFLF</sequence>
<dbReference type="EMBL" id="RQJP01000001">
    <property type="protein sequence ID" value="RRB17646.1"/>
    <property type="molecule type" value="Genomic_DNA"/>
</dbReference>
<dbReference type="GO" id="GO:0019867">
    <property type="term" value="C:outer membrane"/>
    <property type="evidence" value="ECO:0007669"/>
    <property type="project" value="InterPro"/>
</dbReference>
<evidence type="ECO:0000313" key="9">
    <source>
        <dbReference type="Proteomes" id="UP000274271"/>
    </source>
</evidence>
<keyword evidence="4" id="KW-0472">Membrane</keyword>
<organism evidence="8 9">
    <name type="scientific">Larkinella knui</name>
    <dbReference type="NCBI Taxonomy" id="2025310"/>
    <lineage>
        <taxon>Bacteria</taxon>
        <taxon>Pseudomonadati</taxon>
        <taxon>Bacteroidota</taxon>
        <taxon>Cytophagia</taxon>
        <taxon>Cytophagales</taxon>
        <taxon>Spirosomataceae</taxon>
        <taxon>Larkinella</taxon>
    </lineage>
</organism>
<evidence type="ECO:0000256" key="1">
    <source>
        <dbReference type="ARBA" id="ARBA00004370"/>
    </source>
</evidence>
<feature type="domain" description="Bacterial surface antigen (D15)" evidence="7">
    <location>
        <begin position="962"/>
        <end position="1199"/>
    </location>
</feature>
<evidence type="ECO:0000256" key="3">
    <source>
        <dbReference type="ARBA" id="ARBA00022801"/>
    </source>
</evidence>
<evidence type="ECO:0000256" key="2">
    <source>
        <dbReference type="ARBA" id="ARBA00022729"/>
    </source>
</evidence>
<dbReference type="Proteomes" id="UP000274271">
    <property type="component" value="Unassembled WGS sequence"/>
</dbReference>
<dbReference type="Pfam" id="PF01103">
    <property type="entry name" value="Omp85"/>
    <property type="match status" value="1"/>
</dbReference>
<dbReference type="GO" id="GO:0016787">
    <property type="term" value="F:hydrolase activity"/>
    <property type="evidence" value="ECO:0007669"/>
    <property type="project" value="UniProtKB-KW"/>
</dbReference>
<dbReference type="RefSeq" id="WP_124904462.1">
    <property type="nucleotide sequence ID" value="NZ_RQJP01000001.1"/>
</dbReference>
<feature type="chain" id="PRO_5017935691" description="Metallophosphoesterase" evidence="5">
    <location>
        <begin position="22"/>
        <end position="1214"/>
    </location>
</feature>
<evidence type="ECO:0000259" key="6">
    <source>
        <dbReference type="Pfam" id="PF00149"/>
    </source>
</evidence>
<keyword evidence="3" id="KW-0378">Hydrolase</keyword>
<dbReference type="InterPro" id="IPR004843">
    <property type="entry name" value="Calcineurin-like_PHP"/>
</dbReference>
<evidence type="ECO:0000313" key="8">
    <source>
        <dbReference type="EMBL" id="RRB17646.1"/>
    </source>
</evidence>
<dbReference type="Gene3D" id="2.40.160.50">
    <property type="entry name" value="membrane protein fhac: a member of the omp85/tpsb transporter family"/>
    <property type="match status" value="1"/>
</dbReference>
<dbReference type="AlphaFoldDB" id="A0A3P1CX31"/>
<comment type="caution">
    <text evidence="8">The sequence shown here is derived from an EMBL/GenBank/DDBJ whole genome shotgun (WGS) entry which is preliminary data.</text>
</comment>
<name>A0A3P1CX31_9BACT</name>
<protein>
    <recommendedName>
        <fullName evidence="10">Metallophosphoesterase</fullName>
    </recommendedName>
</protein>
<dbReference type="OrthoDB" id="333971at2"/>
<keyword evidence="2 5" id="KW-0732">Signal</keyword>
<feature type="domain" description="Calcineurin-like phosphoesterase" evidence="6">
    <location>
        <begin position="28"/>
        <end position="231"/>
    </location>
</feature>
<comment type="subcellular location">
    <subcellularLocation>
        <location evidence="1">Membrane</location>
    </subcellularLocation>
</comment>
<feature type="signal peptide" evidence="5">
    <location>
        <begin position="1"/>
        <end position="21"/>
    </location>
</feature>
<dbReference type="InterPro" id="IPR029052">
    <property type="entry name" value="Metallo-depent_PP-like"/>
</dbReference>
<keyword evidence="9" id="KW-1185">Reference proteome</keyword>
<dbReference type="SUPFAM" id="SSF56300">
    <property type="entry name" value="Metallo-dependent phosphatases"/>
    <property type="match status" value="1"/>
</dbReference>
<dbReference type="Pfam" id="PF00149">
    <property type="entry name" value="Metallophos"/>
    <property type="match status" value="1"/>
</dbReference>
<dbReference type="PANTHER" id="PTHR10161">
    <property type="entry name" value="TARTRATE-RESISTANT ACID PHOSPHATASE TYPE 5"/>
    <property type="match status" value="1"/>
</dbReference>
<dbReference type="PANTHER" id="PTHR10161:SF14">
    <property type="entry name" value="TARTRATE-RESISTANT ACID PHOSPHATASE TYPE 5"/>
    <property type="match status" value="1"/>
</dbReference>
<dbReference type="Gene3D" id="3.60.21.10">
    <property type="match status" value="2"/>
</dbReference>
<evidence type="ECO:0000259" key="7">
    <source>
        <dbReference type="Pfam" id="PF01103"/>
    </source>
</evidence>
<accession>A0A3P1CX31</accession>
<gene>
    <name evidence="8" type="ORF">EHT87_05015</name>
</gene>